<dbReference type="InterPro" id="IPR052192">
    <property type="entry name" value="Insect_Ionotropic_Sensory_Rcpt"/>
</dbReference>
<dbReference type="Pfam" id="PF10613">
    <property type="entry name" value="Lig_chan-Glu_bd"/>
    <property type="match status" value="2"/>
</dbReference>
<dbReference type="PANTHER" id="PTHR42643:SF24">
    <property type="entry name" value="IONOTROPIC RECEPTOR 60A"/>
    <property type="match status" value="1"/>
</dbReference>
<dbReference type="GO" id="GO:0038023">
    <property type="term" value="F:signaling receptor activity"/>
    <property type="evidence" value="ECO:0007669"/>
    <property type="project" value="InterPro"/>
</dbReference>
<evidence type="ECO:0000259" key="16">
    <source>
        <dbReference type="SMART" id="SM00079"/>
    </source>
</evidence>
<feature type="transmembrane region" description="Helical" evidence="15">
    <location>
        <begin position="719"/>
        <end position="740"/>
    </location>
</feature>
<keyword evidence="6" id="KW-0406">Ion transport</keyword>
<keyword evidence="3" id="KW-1003">Cell membrane</keyword>
<dbReference type="InterPro" id="IPR001508">
    <property type="entry name" value="Iono_Glu_rcpt_met"/>
</dbReference>
<gene>
    <name evidence="18" type="ORF">MEDL_20298</name>
</gene>
<evidence type="ECO:0000313" key="19">
    <source>
        <dbReference type="Proteomes" id="UP000683360"/>
    </source>
</evidence>
<evidence type="ECO:0000256" key="11">
    <source>
        <dbReference type="ARBA" id="ARBA00023303"/>
    </source>
</evidence>
<feature type="domain" description="Ionotropic glutamate receptor C-terminal" evidence="16">
    <location>
        <begin position="339"/>
        <end position="698"/>
    </location>
</feature>
<keyword evidence="19" id="KW-1185">Reference proteome</keyword>
<comment type="subcellular location">
    <subcellularLocation>
        <location evidence="1">Cell membrane</location>
        <topology evidence="1">Multi-pass membrane protein</topology>
    </subcellularLocation>
</comment>
<feature type="domain" description="Ionotropic glutamate receptor L-glutamate and glycine-binding" evidence="17">
    <location>
        <begin position="349"/>
        <end position="407"/>
    </location>
</feature>
<dbReference type="Proteomes" id="UP000683360">
    <property type="component" value="Unassembled WGS sequence"/>
</dbReference>
<keyword evidence="2" id="KW-0813">Transport</keyword>
<evidence type="ECO:0000256" key="6">
    <source>
        <dbReference type="ARBA" id="ARBA00023065"/>
    </source>
</evidence>
<evidence type="ECO:0000256" key="13">
    <source>
        <dbReference type="PIRSR" id="PIRSR601508-2"/>
    </source>
</evidence>
<dbReference type="SUPFAM" id="SSF53850">
    <property type="entry name" value="Periplasmic binding protein-like II"/>
    <property type="match status" value="3"/>
</dbReference>
<keyword evidence="10" id="KW-1071">Ligand-gated ion channel</keyword>
<keyword evidence="7 15" id="KW-0472">Membrane</keyword>
<evidence type="ECO:0000256" key="5">
    <source>
        <dbReference type="ARBA" id="ARBA00022989"/>
    </source>
</evidence>
<evidence type="ECO:0000256" key="8">
    <source>
        <dbReference type="ARBA" id="ARBA00023170"/>
    </source>
</evidence>
<evidence type="ECO:0000256" key="12">
    <source>
        <dbReference type="PIRSR" id="PIRSR601508-1"/>
    </source>
</evidence>
<keyword evidence="14" id="KW-1015">Disulfide bond</keyword>
<dbReference type="EMBL" id="CAJPWZ010001036">
    <property type="protein sequence ID" value="CAG2206006.1"/>
    <property type="molecule type" value="Genomic_DNA"/>
</dbReference>
<proteinExistence type="predicted"/>
<keyword evidence="4 15" id="KW-0812">Transmembrane</keyword>
<feature type="transmembrane region" description="Helical" evidence="15">
    <location>
        <begin position="1181"/>
        <end position="1200"/>
    </location>
</feature>
<accession>A0A8S3RGA5</accession>
<feature type="site" description="Interaction with the cone snail toxin Con-ikot-ikot" evidence="13">
    <location>
        <position position="588"/>
    </location>
</feature>
<feature type="transmembrane region" description="Helical" evidence="15">
    <location>
        <begin position="1254"/>
        <end position="1275"/>
    </location>
</feature>
<dbReference type="Pfam" id="PF00060">
    <property type="entry name" value="Lig_chan"/>
    <property type="match status" value="2"/>
</dbReference>
<dbReference type="GO" id="GO:0015276">
    <property type="term" value="F:ligand-gated monoatomic ion channel activity"/>
    <property type="evidence" value="ECO:0007669"/>
    <property type="project" value="InterPro"/>
</dbReference>
<dbReference type="Gene3D" id="3.40.190.10">
    <property type="entry name" value="Periplasmic binding protein-like II"/>
    <property type="match status" value="3"/>
</dbReference>
<dbReference type="PANTHER" id="PTHR42643">
    <property type="entry name" value="IONOTROPIC RECEPTOR 20A-RELATED"/>
    <property type="match status" value="1"/>
</dbReference>
<keyword evidence="8" id="KW-0675">Receptor</keyword>
<evidence type="ECO:0000256" key="1">
    <source>
        <dbReference type="ARBA" id="ARBA00004651"/>
    </source>
</evidence>
<reference evidence="18" key="1">
    <citation type="submission" date="2021-03" db="EMBL/GenBank/DDBJ databases">
        <authorList>
            <person name="Bekaert M."/>
        </authorList>
    </citation>
    <scope>NUCLEOTIDE SEQUENCE</scope>
</reference>
<sequence length="1530" mass="175265">MVAFKTVTKEIYCLKSPWLNKIPINGAFTSIFETLLKNSELPERKKIWNGILKFNLSDPSVLSSDPAEQIRKVRGGKYAYIGDRTYLDMAIGESCDMSVISPADFHTLLIAFPLPSNSPFVKIFSDEIVSIVEGGLIQIWLRKALPKLGKCEDTSVTVAKKHEAVQLHESLSKIGTFNVIYRMEEVTSSQIDRLANTSFHDAPDIITFVVLCRWEISQQFLKQPFDFGRKNVWRNSLLQYSRWLVGIFHTLTDVTSWTVNTSIEFDNVALMHYNVSTGDVQNQKYTQCMDNNCLSIETMLWSDDRRRKFTTVGYVYFNGSLRLENVIFPNIRFGFNQRKFLTSLLPWKPYVEIDEVTQEYKGMTIELLKELSHRLNFTYELIHPPDGKWGVASNDNIWNGMLGQLQRREVDLVAAPLIIDAHRETVADFTQPYFHEKSGIIIKKPVQSHSTKLVDPLNPMVYLCVGISLPVITLLLFLFEKYNPFYRQVPGRMKIRGLHHFSDSFWYLYGALLCQGGEHVAASSAGRTLLSCWWIFCIVIVTTYSGNFVAFLTVTKEILPFNDVEGLVAQKTYKWGTAGATVFETILKNSELPERRKLWDGIYKFNKSDPSVLSSDPAEQIRKVRGGNYAFIGERTYLDMAIGQSCDMSVISTEDFHPLLIALPLPNNSPFLKVFSNEIVAIIETGLIQTWMLKTWPKPENCDTSITDAKSISVSDFQFAFYLTGIGVMLAVLSLIYEYIERRCYHWVVTRRQNEQKEITKIYVIRDFMAALNQTTFMTACVTEGETISRREPISYETDISVFMLISVIINLKWTSVCIIFDKETEKEALRFHERLSHYDIFAVTYDMKELTSSDIDDLLDAESTNSQRILKFIVYCHSQLCEKFLSQNDSTNSGSSPSREADFDEYGQFGYALEPEYTEEELHEMEAAESSRNQDILSNPRQFNTDWCSCTKCIVMPLLTECLCCHEFTLFDGNIELGECISDNIDFRTHSLNPKYEWLPIQTLLWKEARRRQLSKVGYVYLNGSIILLKDTTIWDVNGSDHLEKFVFPNVKFGFNQRKFLVSILPWKPYVEIDDETKEYKGMTIELLNELSRRLNYSYELKSPPDGKWGVVSANNLWNGLIGQLQRREVDLVAAPLVIDVLRETVVDFTQPYFHEKSGIIIKKPVTSYSKKVHVPVNSIVFLCIGLSLIVITFCLFLFEHFNPHNKNVAGRMKIRGLHHLSDAFWYVVGAILCHGGQHVAASSAGKTLLSCWWLFCTLMAATYSGNFVAILTVTKETLPFEDAEGLVAQNTYKWGTAGSTIFETILKSSELPERQKLWNGILEFNKSDPSVLSSDPAEQIRKVRGGYYAYIGERVYLDMAIGKSCDMSVISSSDFHPLLIAPALPNNSPFLNVFSDEIVTIIETGLILMWQQKTWPKRANCQEESVTDAKTINVLDFHFAFCLCGLGVIFAVLMLIYENIKRKWMITQHRRQNEQERKMSLKDIEISSIDEFYRNINPVNETPLKNAIRRQITDTSNSLENKRKNYSN</sequence>
<evidence type="ECO:0000256" key="3">
    <source>
        <dbReference type="ARBA" id="ARBA00022475"/>
    </source>
</evidence>
<feature type="binding site" evidence="12">
    <location>
        <position position="416"/>
    </location>
    <ligand>
        <name>L-glutamate</name>
        <dbReference type="ChEBI" id="CHEBI:29985"/>
    </ligand>
</feature>
<evidence type="ECO:0000256" key="9">
    <source>
        <dbReference type="ARBA" id="ARBA00023180"/>
    </source>
</evidence>
<protein>
    <submittedName>
        <fullName evidence="18">GRID1</fullName>
    </submittedName>
</protein>
<comment type="caution">
    <text evidence="18">The sequence shown here is derived from an EMBL/GenBank/DDBJ whole genome shotgun (WGS) entry which is preliminary data.</text>
</comment>
<keyword evidence="9" id="KW-0325">Glycoprotein</keyword>
<dbReference type="Gene3D" id="1.10.287.70">
    <property type="match status" value="2"/>
</dbReference>
<dbReference type="OrthoDB" id="9997229at2759"/>
<feature type="domain" description="Ionotropic glutamate receptor L-glutamate and glycine-binding" evidence="17">
    <location>
        <begin position="1070"/>
        <end position="1128"/>
    </location>
</feature>
<feature type="binding site" evidence="12">
    <location>
        <position position="423"/>
    </location>
    <ligand>
        <name>L-glutamate</name>
        <dbReference type="ChEBI" id="CHEBI:29985"/>
    </ligand>
</feature>
<evidence type="ECO:0000256" key="14">
    <source>
        <dbReference type="PIRSR" id="PIRSR601508-3"/>
    </source>
</evidence>
<feature type="transmembrane region" description="Helical" evidence="15">
    <location>
        <begin position="1225"/>
        <end position="1242"/>
    </location>
</feature>
<dbReference type="InterPro" id="IPR019594">
    <property type="entry name" value="Glu/Gly-bd"/>
</dbReference>
<keyword evidence="5 15" id="KW-1133">Transmembrane helix</keyword>
<feature type="disulfide bond" evidence="14">
    <location>
        <begin position="646"/>
        <end position="702"/>
    </location>
</feature>
<evidence type="ECO:0000256" key="15">
    <source>
        <dbReference type="SAM" id="Phobius"/>
    </source>
</evidence>
<evidence type="ECO:0000256" key="2">
    <source>
        <dbReference type="ARBA" id="ARBA00022448"/>
    </source>
</evidence>
<evidence type="ECO:0000256" key="4">
    <source>
        <dbReference type="ARBA" id="ARBA00022692"/>
    </source>
</evidence>
<evidence type="ECO:0000256" key="7">
    <source>
        <dbReference type="ARBA" id="ARBA00023136"/>
    </source>
</evidence>
<evidence type="ECO:0000313" key="18">
    <source>
        <dbReference type="EMBL" id="CAG2206006.1"/>
    </source>
</evidence>
<dbReference type="GO" id="GO:0050906">
    <property type="term" value="P:detection of stimulus involved in sensory perception"/>
    <property type="evidence" value="ECO:0007669"/>
    <property type="project" value="UniProtKB-ARBA"/>
</dbReference>
<evidence type="ECO:0000256" key="10">
    <source>
        <dbReference type="ARBA" id="ARBA00023286"/>
    </source>
</evidence>
<dbReference type="SMART" id="SM00079">
    <property type="entry name" value="PBPe"/>
    <property type="match status" value="2"/>
</dbReference>
<dbReference type="InterPro" id="IPR001320">
    <property type="entry name" value="Iontro_rcpt_C"/>
</dbReference>
<dbReference type="PRINTS" id="PR00177">
    <property type="entry name" value="NMDARECEPTOR"/>
</dbReference>
<dbReference type="SMART" id="SM00918">
    <property type="entry name" value="Lig_chan-Glu_bd"/>
    <property type="match status" value="2"/>
</dbReference>
<keyword evidence="11" id="KW-0407">Ion channel</keyword>
<evidence type="ECO:0000259" key="17">
    <source>
        <dbReference type="SMART" id="SM00918"/>
    </source>
</evidence>
<feature type="transmembrane region" description="Helical" evidence="15">
    <location>
        <begin position="1439"/>
        <end position="1459"/>
    </location>
</feature>
<organism evidence="18 19">
    <name type="scientific">Mytilus edulis</name>
    <name type="common">Blue mussel</name>
    <dbReference type="NCBI Taxonomy" id="6550"/>
    <lineage>
        <taxon>Eukaryota</taxon>
        <taxon>Metazoa</taxon>
        <taxon>Spiralia</taxon>
        <taxon>Lophotrochozoa</taxon>
        <taxon>Mollusca</taxon>
        <taxon>Bivalvia</taxon>
        <taxon>Autobranchia</taxon>
        <taxon>Pteriomorphia</taxon>
        <taxon>Mytilida</taxon>
        <taxon>Mytiloidea</taxon>
        <taxon>Mytilidae</taxon>
        <taxon>Mytilinae</taxon>
        <taxon>Mytilus</taxon>
    </lineage>
</organism>
<name>A0A8S3RGA5_MYTED</name>
<dbReference type="GO" id="GO:0005886">
    <property type="term" value="C:plasma membrane"/>
    <property type="evidence" value="ECO:0007669"/>
    <property type="project" value="UniProtKB-SubCell"/>
</dbReference>
<feature type="transmembrane region" description="Helical" evidence="15">
    <location>
        <begin position="460"/>
        <end position="479"/>
    </location>
</feature>
<feature type="transmembrane region" description="Helical" evidence="15">
    <location>
        <begin position="533"/>
        <end position="554"/>
    </location>
</feature>
<feature type="domain" description="Ionotropic glutamate receptor C-terminal" evidence="16">
    <location>
        <begin position="1060"/>
        <end position="1419"/>
    </location>
</feature>
<feature type="binding site" evidence="12">
    <location>
        <position position="634"/>
    </location>
    <ligand>
        <name>L-glutamate</name>
        <dbReference type="ChEBI" id="CHEBI:29985"/>
    </ligand>
</feature>